<dbReference type="PANTHER" id="PTHR34653:SF1">
    <property type="entry name" value="FLAGELLAR HOOK-BASAL BODY COMPLEX PROTEIN FLIE"/>
    <property type="match status" value="1"/>
</dbReference>
<name>A0ABW5Q8H6_9BACI</name>
<evidence type="ECO:0000313" key="7">
    <source>
        <dbReference type="Proteomes" id="UP001597452"/>
    </source>
</evidence>
<dbReference type="PANTHER" id="PTHR34653">
    <property type="match status" value="1"/>
</dbReference>
<keyword evidence="6" id="KW-0282">Flagellum</keyword>
<dbReference type="RefSeq" id="WP_377327917.1">
    <property type="nucleotide sequence ID" value="NZ_JBHUMZ010000016.1"/>
</dbReference>
<reference evidence="7" key="1">
    <citation type="journal article" date="2019" name="Int. J. Syst. Evol. Microbiol.">
        <title>The Global Catalogue of Microorganisms (GCM) 10K type strain sequencing project: providing services to taxonomists for standard genome sequencing and annotation.</title>
        <authorList>
            <consortium name="The Broad Institute Genomics Platform"/>
            <consortium name="The Broad Institute Genome Sequencing Center for Infectious Disease"/>
            <person name="Wu L."/>
            <person name="Ma J."/>
        </authorList>
    </citation>
    <scope>NUCLEOTIDE SEQUENCE [LARGE SCALE GENOMIC DNA]</scope>
    <source>
        <strain evidence="7">TISTR 1571</strain>
    </source>
</reference>
<evidence type="ECO:0000256" key="5">
    <source>
        <dbReference type="NCBIfam" id="TIGR00205"/>
    </source>
</evidence>
<evidence type="ECO:0000313" key="6">
    <source>
        <dbReference type="EMBL" id="MFD2638269.1"/>
    </source>
</evidence>
<dbReference type="HAMAP" id="MF_00724">
    <property type="entry name" value="FliE"/>
    <property type="match status" value="1"/>
</dbReference>
<dbReference type="PRINTS" id="PR01006">
    <property type="entry name" value="FLGHOOKFLIE"/>
</dbReference>
<dbReference type="Proteomes" id="UP001597452">
    <property type="component" value="Unassembled WGS sequence"/>
</dbReference>
<comment type="subcellular location">
    <subcellularLocation>
        <location evidence="1 4">Bacterial flagellum basal body</location>
    </subcellularLocation>
</comment>
<dbReference type="NCBIfam" id="TIGR00205">
    <property type="entry name" value="fliE"/>
    <property type="match status" value="1"/>
</dbReference>
<evidence type="ECO:0000256" key="4">
    <source>
        <dbReference type="HAMAP-Rule" id="MF_00724"/>
    </source>
</evidence>
<keyword evidence="3 4" id="KW-0975">Bacterial flagellum</keyword>
<dbReference type="InterPro" id="IPR001624">
    <property type="entry name" value="FliE"/>
</dbReference>
<protein>
    <recommendedName>
        <fullName evidence="4 5">Flagellar hook-basal body complex protein FliE</fullName>
    </recommendedName>
</protein>
<evidence type="ECO:0000256" key="1">
    <source>
        <dbReference type="ARBA" id="ARBA00004117"/>
    </source>
</evidence>
<keyword evidence="6" id="KW-0969">Cilium</keyword>
<keyword evidence="6" id="KW-0966">Cell projection</keyword>
<organism evidence="6 7">
    <name type="scientific">Piscibacillus salipiscarius</name>
    <dbReference type="NCBI Taxonomy" id="299480"/>
    <lineage>
        <taxon>Bacteria</taxon>
        <taxon>Bacillati</taxon>
        <taxon>Bacillota</taxon>
        <taxon>Bacilli</taxon>
        <taxon>Bacillales</taxon>
        <taxon>Bacillaceae</taxon>
        <taxon>Piscibacillus</taxon>
    </lineage>
</organism>
<dbReference type="EMBL" id="JBHUMZ010000016">
    <property type="protein sequence ID" value="MFD2638269.1"/>
    <property type="molecule type" value="Genomic_DNA"/>
</dbReference>
<gene>
    <name evidence="4 6" type="primary">fliE</name>
    <name evidence="6" type="ORF">ACFSW4_05290</name>
</gene>
<sequence length="102" mass="11309">MKPINQNFLQTDLKAVQNDISKQVTPSETQSRFATALKDAINEVNNLQTVSDQKTNALVSGDINDLHEVMIASQKASVAMQTATQIQSKAIDAYKEIMRMQI</sequence>
<proteinExistence type="inferred from homology"/>
<comment type="similarity">
    <text evidence="2 4">Belongs to the FliE family.</text>
</comment>
<dbReference type="Pfam" id="PF02049">
    <property type="entry name" value="FliE"/>
    <property type="match status" value="1"/>
</dbReference>
<evidence type="ECO:0000256" key="2">
    <source>
        <dbReference type="ARBA" id="ARBA00009272"/>
    </source>
</evidence>
<comment type="caution">
    <text evidence="6">The sequence shown here is derived from an EMBL/GenBank/DDBJ whole genome shotgun (WGS) entry which is preliminary data.</text>
</comment>
<keyword evidence="7" id="KW-1185">Reference proteome</keyword>
<evidence type="ECO:0000256" key="3">
    <source>
        <dbReference type="ARBA" id="ARBA00023143"/>
    </source>
</evidence>
<accession>A0ABW5Q8H6</accession>